<evidence type="ECO:0000313" key="4">
    <source>
        <dbReference type="Proteomes" id="UP000005697"/>
    </source>
</evidence>
<gene>
    <name evidence="3" type="ORF">HMPREF9141_0475</name>
</gene>
<evidence type="ECO:0000259" key="1">
    <source>
        <dbReference type="Pfam" id="PF03235"/>
    </source>
</evidence>
<protein>
    <recommendedName>
        <fullName evidence="5">DUF262 domain-containing protein</fullName>
    </recommendedName>
</protein>
<evidence type="ECO:0000313" key="3">
    <source>
        <dbReference type="EMBL" id="EGC21117.1"/>
    </source>
</evidence>
<dbReference type="Pfam" id="PF03235">
    <property type="entry name" value="GmrSD_N"/>
    <property type="match status" value="1"/>
</dbReference>
<dbReference type="EMBL" id="AEWX01000004">
    <property type="protein sequence ID" value="EGC21117.1"/>
    <property type="molecule type" value="Genomic_DNA"/>
</dbReference>
<accession>F0F4F9</accession>
<proteinExistence type="predicted"/>
<dbReference type="Pfam" id="PF07510">
    <property type="entry name" value="GmrSD_C"/>
    <property type="match status" value="1"/>
</dbReference>
<dbReference type="RefSeq" id="WP_007368013.1">
    <property type="nucleotide sequence ID" value="NZ_GL872283.1"/>
</dbReference>
<sequence>MKGTASHLLEFLEGARKRFIIPVYQRNYDWKRENCKQLFDDLVSVVKEGKNTHFFGSIVSYAHSRDEVILIDGQQRITTISLILIAMINAMKKGICVPGDSRLPEILEDTYIIDKYRRDERKVRLKPFRDDCTAFDRLIYNEETEYIQDSKVTVNYNYFYDRIVQIKELTPDELYRAIDSLEIIDIELEPQHGDNPQLIFESLNSTGLDLTEADKIRNFVLMNLPPDIQEQFYDRYWNKIEKCSGNELDGFVRNYLTIKQGTIPNQRKIYFAFKEFTKRYDGIEGVLQEMLVYADAYHGIKTFQVGAKDTNEIARRLDLLEMTVAYPFLMAFLVYAREAGLPLAEIYKVFSCIETFIFRRLMCDLPTNALNKIFATLHDTVLKNKKETDNYSSVLIYILESKKLSSAFPKDEEFINGFTTKKVYSMRTKNKMYIFERLENGSSKEKNDVVENMEEGILTIEHIMPQTLSNAWKRELGTEWETIQEKWLHTISNLTLTGYNIKYSNRPFAEKRDMENGFKQSGLRMNHYIAQFDKWSEEELEQRKQELSCLAKAIWSYPETDFVPEVQDDDVVSLSEDNGISTGRKILYYIFQEEREDVGEWSEMMWAVINRLFALNPILLYEEAKSNRNVWFSTTEASRHYKKIAEGLYYRPSRSNTWNKMAILKNLFRLYQIDEDDLQFGLKPIRQ</sequence>
<organism evidence="3 4">
    <name type="scientific">Prevotella multiformis DSM 16608</name>
    <dbReference type="NCBI Taxonomy" id="888743"/>
    <lineage>
        <taxon>Bacteria</taxon>
        <taxon>Pseudomonadati</taxon>
        <taxon>Bacteroidota</taxon>
        <taxon>Bacteroidia</taxon>
        <taxon>Bacteroidales</taxon>
        <taxon>Prevotellaceae</taxon>
        <taxon>Prevotella</taxon>
    </lineage>
</organism>
<dbReference type="OrthoDB" id="9798761at2"/>
<dbReference type="InterPro" id="IPR004919">
    <property type="entry name" value="GmrSD_N"/>
</dbReference>
<feature type="domain" description="GmrSD restriction endonucleases C-terminal" evidence="2">
    <location>
        <begin position="408"/>
        <end position="547"/>
    </location>
</feature>
<keyword evidence="4" id="KW-1185">Reference proteome</keyword>
<dbReference type="STRING" id="888743.HMPREF9141_0475"/>
<dbReference type="HOGENOM" id="CLU_011736_2_0_10"/>
<dbReference type="eggNOG" id="COG1479">
    <property type="taxonomic scope" value="Bacteria"/>
</dbReference>
<evidence type="ECO:0000259" key="2">
    <source>
        <dbReference type="Pfam" id="PF07510"/>
    </source>
</evidence>
<comment type="caution">
    <text evidence="3">The sequence shown here is derived from an EMBL/GenBank/DDBJ whole genome shotgun (WGS) entry which is preliminary data.</text>
</comment>
<dbReference type="AlphaFoldDB" id="F0F4F9"/>
<dbReference type="InterPro" id="IPR011089">
    <property type="entry name" value="GmrSD_C"/>
</dbReference>
<name>F0F4F9_9BACT</name>
<dbReference type="Proteomes" id="UP000005697">
    <property type="component" value="Unassembled WGS sequence"/>
</dbReference>
<dbReference type="PANTHER" id="PTHR35149">
    <property type="entry name" value="SLL5132 PROTEIN"/>
    <property type="match status" value="1"/>
</dbReference>
<feature type="domain" description="GmrSD restriction endonucleases N-terminal" evidence="1">
    <location>
        <begin position="10"/>
        <end position="220"/>
    </location>
</feature>
<dbReference type="PANTHER" id="PTHR35149:SF2">
    <property type="entry name" value="DUF262 DOMAIN-CONTAINING PROTEIN"/>
    <property type="match status" value="1"/>
</dbReference>
<evidence type="ECO:0008006" key="5">
    <source>
        <dbReference type="Google" id="ProtNLM"/>
    </source>
</evidence>
<reference evidence="3 4" key="1">
    <citation type="submission" date="2011-01" db="EMBL/GenBank/DDBJ databases">
        <authorList>
            <person name="Muzny D."/>
            <person name="Qin X."/>
            <person name="Deng J."/>
            <person name="Jiang H."/>
            <person name="Liu Y."/>
            <person name="Qu J."/>
            <person name="Song X.-Z."/>
            <person name="Zhang L."/>
            <person name="Thornton R."/>
            <person name="Coyle M."/>
            <person name="Francisco L."/>
            <person name="Jackson L."/>
            <person name="Javaid M."/>
            <person name="Korchina V."/>
            <person name="Kovar C."/>
            <person name="Mata R."/>
            <person name="Mathew T."/>
            <person name="Ngo R."/>
            <person name="Nguyen L."/>
            <person name="Nguyen N."/>
            <person name="Okwuonu G."/>
            <person name="Ongeri F."/>
            <person name="Pham C."/>
            <person name="Simmons D."/>
            <person name="Wilczek-Boney K."/>
            <person name="Hale W."/>
            <person name="Jakkamsetti A."/>
            <person name="Pham P."/>
            <person name="Ruth R."/>
            <person name="San Lucas F."/>
            <person name="Warren J."/>
            <person name="Zhang J."/>
            <person name="Zhao Z."/>
            <person name="Zhou C."/>
            <person name="Zhu D."/>
            <person name="Lee S."/>
            <person name="Bess C."/>
            <person name="Blankenburg K."/>
            <person name="Forbes L."/>
            <person name="Fu Q."/>
            <person name="Gubbala S."/>
            <person name="Hirani K."/>
            <person name="Jayaseelan J.C."/>
            <person name="Lara F."/>
            <person name="Munidasa M."/>
            <person name="Palculict T."/>
            <person name="Patil S."/>
            <person name="Pu L.-L."/>
            <person name="Saada N."/>
            <person name="Tang L."/>
            <person name="Weissenberger G."/>
            <person name="Zhu Y."/>
            <person name="Hemphill L."/>
            <person name="Shang Y."/>
            <person name="Youmans B."/>
            <person name="Ayvaz T."/>
            <person name="Ross M."/>
            <person name="Santibanez J."/>
            <person name="Aqrawi P."/>
            <person name="Gross S."/>
            <person name="Joshi V."/>
            <person name="Fowler G."/>
            <person name="Nazareth L."/>
            <person name="Reid J."/>
            <person name="Worley K."/>
            <person name="Petrosino J."/>
            <person name="Highlander S."/>
            <person name="Gibbs R."/>
        </authorList>
    </citation>
    <scope>NUCLEOTIDE SEQUENCE [LARGE SCALE GENOMIC DNA]</scope>
    <source>
        <strain evidence="3 4">DSM 16608</strain>
    </source>
</reference>